<dbReference type="Gene3D" id="3.40.630.30">
    <property type="match status" value="1"/>
</dbReference>
<feature type="domain" description="N-acetyltransferase" evidence="3">
    <location>
        <begin position="5"/>
        <end position="173"/>
    </location>
</feature>
<dbReference type="InterPro" id="IPR050832">
    <property type="entry name" value="Bact_Acetyltransf"/>
</dbReference>
<dbReference type="EMBL" id="JACOPP010000002">
    <property type="protein sequence ID" value="MBC5732542.1"/>
    <property type="molecule type" value="Genomic_DNA"/>
</dbReference>
<gene>
    <name evidence="4" type="ORF">H8S57_02220</name>
</gene>
<dbReference type="InterPro" id="IPR000182">
    <property type="entry name" value="GNAT_dom"/>
</dbReference>
<dbReference type="CDD" id="cd04301">
    <property type="entry name" value="NAT_SF"/>
    <property type="match status" value="1"/>
</dbReference>
<dbReference type="RefSeq" id="WP_186906441.1">
    <property type="nucleotide sequence ID" value="NZ_JACOPP010000002.1"/>
</dbReference>
<evidence type="ECO:0000313" key="4">
    <source>
        <dbReference type="EMBL" id="MBC5732542.1"/>
    </source>
</evidence>
<dbReference type="PANTHER" id="PTHR43877">
    <property type="entry name" value="AMINOALKYLPHOSPHONATE N-ACETYLTRANSFERASE-RELATED-RELATED"/>
    <property type="match status" value="1"/>
</dbReference>
<evidence type="ECO:0000313" key="5">
    <source>
        <dbReference type="Proteomes" id="UP000661435"/>
    </source>
</evidence>
<dbReference type="InterPro" id="IPR016181">
    <property type="entry name" value="Acyl_CoA_acyltransferase"/>
</dbReference>
<sequence>MKRTLCIRPLCRADYGRCKELMAQFHALHVQNRPDLFRAASPETLAAYYRDELAEGERLSAVAERDGVPVGACLVSVKTQAKGQTILAGRSIACVEALCVAQSCRGQGIGTSLMRWVAERAAALGLDSVELSVYAFNNSVRSLYEGLGFQVKSYHMEYLRNIKREERNEHDLL</sequence>
<dbReference type="AlphaFoldDB" id="A0A8J6M4I2"/>
<dbReference type="GO" id="GO:0016747">
    <property type="term" value="F:acyltransferase activity, transferring groups other than amino-acyl groups"/>
    <property type="evidence" value="ECO:0007669"/>
    <property type="project" value="InterPro"/>
</dbReference>
<reference evidence="4" key="1">
    <citation type="submission" date="2020-08" db="EMBL/GenBank/DDBJ databases">
        <title>Genome public.</title>
        <authorList>
            <person name="Liu C."/>
            <person name="Sun Q."/>
        </authorList>
    </citation>
    <scope>NUCLEOTIDE SEQUENCE</scope>
    <source>
        <strain evidence="4">NSJ-51</strain>
    </source>
</reference>
<evidence type="ECO:0000256" key="2">
    <source>
        <dbReference type="ARBA" id="ARBA00023315"/>
    </source>
</evidence>
<accession>A0A8J6M4I2</accession>
<dbReference type="PROSITE" id="PS51186">
    <property type="entry name" value="GNAT"/>
    <property type="match status" value="1"/>
</dbReference>
<dbReference type="Pfam" id="PF00583">
    <property type="entry name" value="Acetyltransf_1"/>
    <property type="match status" value="1"/>
</dbReference>
<proteinExistence type="predicted"/>
<organism evidence="4 5">
    <name type="scientific">Lawsonibacter hominis</name>
    <dbReference type="NCBI Taxonomy" id="2763053"/>
    <lineage>
        <taxon>Bacteria</taxon>
        <taxon>Bacillati</taxon>
        <taxon>Bacillota</taxon>
        <taxon>Clostridia</taxon>
        <taxon>Eubacteriales</taxon>
        <taxon>Oscillospiraceae</taxon>
        <taxon>Lawsonibacter</taxon>
    </lineage>
</organism>
<keyword evidence="5" id="KW-1185">Reference proteome</keyword>
<dbReference type="SUPFAM" id="SSF55729">
    <property type="entry name" value="Acyl-CoA N-acyltransferases (Nat)"/>
    <property type="match status" value="1"/>
</dbReference>
<evidence type="ECO:0000259" key="3">
    <source>
        <dbReference type="PROSITE" id="PS51186"/>
    </source>
</evidence>
<protein>
    <submittedName>
        <fullName evidence="4">GNAT family N-acetyltransferase</fullName>
    </submittedName>
</protein>
<name>A0A8J6M4I2_9FIRM</name>
<keyword evidence="1" id="KW-0808">Transferase</keyword>
<dbReference type="Proteomes" id="UP000661435">
    <property type="component" value="Unassembled WGS sequence"/>
</dbReference>
<evidence type="ECO:0000256" key="1">
    <source>
        <dbReference type="ARBA" id="ARBA00022679"/>
    </source>
</evidence>
<keyword evidence="2" id="KW-0012">Acyltransferase</keyword>
<comment type="caution">
    <text evidence="4">The sequence shown here is derived from an EMBL/GenBank/DDBJ whole genome shotgun (WGS) entry which is preliminary data.</text>
</comment>